<protein>
    <submittedName>
        <fullName evidence="2">Transmembrane protein, putative</fullName>
    </submittedName>
</protein>
<evidence type="ECO:0000313" key="3">
    <source>
        <dbReference type="Proteomes" id="UP000009168"/>
    </source>
</evidence>
<keyword evidence="3" id="KW-1185">Reference proteome</keyword>
<evidence type="ECO:0000256" key="1">
    <source>
        <dbReference type="SAM" id="Phobius"/>
    </source>
</evidence>
<sequence length="218" mass="26318">MKKLQKKEFKYLILVYMIISKISIILQIFQYIQLYNQQDGFVYLSDKAFAFIFCSNRYACALYMQIFFKMKKIKVICLITFFLEDIYFFSSLKYELEEQKNEEIMTQQNLLNDINEEDFKKNIPNYLNCCYQIIIFQFLLKLSVSFGLLTAKHLKQILQAYVLSFHFLQTIRLFGCMCYSTSIYFLIQIQQVFHKYLFKKLLQLHLISLPAQQHLFKI</sequence>
<dbReference type="EMBL" id="GG662749">
    <property type="protein sequence ID" value="EWS75227.1"/>
    <property type="molecule type" value="Genomic_DNA"/>
</dbReference>
<keyword evidence="1" id="KW-1133">Transmembrane helix</keyword>
<evidence type="ECO:0000313" key="2">
    <source>
        <dbReference type="EMBL" id="EWS75227.1"/>
    </source>
</evidence>
<feature type="transmembrane region" description="Helical" evidence="1">
    <location>
        <begin position="48"/>
        <end position="68"/>
    </location>
</feature>
<dbReference type="Proteomes" id="UP000009168">
    <property type="component" value="Unassembled WGS sequence"/>
</dbReference>
<name>W7XCM8_TETTS</name>
<reference evidence="3" key="1">
    <citation type="journal article" date="2006" name="PLoS Biol.">
        <title>Macronuclear genome sequence of the ciliate Tetrahymena thermophila, a model eukaryote.</title>
        <authorList>
            <person name="Eisen J.A."/>
            <person name="Coyne R.S."/>
            <person name="Wu M."/>
            <person name="Wu D."/>
            <person name="Thiagarajan M."/>
            <person name="Wortman J.R."/>
            <person name="Badger J.H."/>
            <person name="Ren Q."/>
            <person name="Amedeo P."/>
            <person name="Jones K.M."/>
            <person name="Tallon L.J."/>
            <person name="Delcher A.L."/>
            <person name="Salzberg S.L."/>
            <person name="Silva J.C."/>
            <person name="Haas B.J."/>
            <person name="Majoros W.H."/>
            <person name="Farzad M."/>
            <person name="Carlton J.M."/>
            <person name="Smith R.K. Jr."/>
            <person name="Garg J."/>
            <person name="Pearlman R.E."/>
            <person name="Karrer K.M."/>
            <person name="Sun L."/>
            <person name="Manning G."/>
            <person name="Elde N.C."/>
            <person name="Turkewitz A.P."/>
            <person name="Asai D.J."/>
            <person name="Wilkes D.E."/>
            <person name="Wang Y."/>
            <person name="Cai H."/>
            <person name="Collins K."/>
            <person name="Stewart B.A."/>
            <person name="Lee S.R."/>
            <person name="Wilamowska K."/>
            <person name="Weinberg Z."/>
            <person name="Ruzzo W.L."/>
            <person name="Wloga D."/>
            <person name="Gaertig J."/>
            <person name="Frankel J."/>
            <person name="Tsao C.-C."/>
            <person name="Gorovsky M.A."/>
            <person name="Keeling P.J."/>
            <person name="Waller R.F."/>
            <person name="Patron N.J."/>
            <person name="Cherry J.M."/>
            <person name="Stover N.A."/>
            <person name="Krieger C.J."/>
            <person name="del Toro C."/>
            <person name="Ryder H.F."/>
            <person name="Williamson S.C."/>
            <person name="Barbeau R.A."/>
            <person name="Hamilton E.P."/>
            <person name="Orias E."/>
        </authorList>
    </citation>
    <scope>NUCLEOTIDE SEQUENCE [LARGE SCALE GENOMIC DNA]</scope>
    <source>
        <strain evidence="3">SB210</strain>
    </source>
</reference>
<keyword evidence="1" id="KW-0472">Membrane</keyword>
<dbReference type="RefSeq" id="XP_012652218.1">
    <property type="nucleotide sequence ID" value="XM_012796764.1"/>
</dbReference>
<dbReference type="GeneID" id="24437200"/>
<dbReference type="AlphaFoldDB" id="W7XCM8"/>
<gene>
    <name evidence="2" type="ORF">TTHERM_000086778</name>
</gene>
<keyword evidence="1 2" id="KW-0812">Transmembrane</keyword>
<feature type="transmembrane region" description="Helical" evidence="1">
    <location>
        <begin position="161"/>
        <end position="187"/>
    </location>
</feature>
<dbReference type="KEGG" id="tet:TTHERM_000086778"/>
<proteinExistence type="predicted"/>
<organism evidence="2 3">
    <name type="scientific">Tetrahymena thermophila (strain SB210)</name>
    <dbReference type="NCBI Taxonomy" id="312017"/>
    <lineage>
        <taxon>Eukaryota</taxon>
        <taxon>Sar</taxon>
        <taxon>Alveolata</taxon>
        <taxon>Ciliophora</taxon>
        <taxon>Intramacronucleata</taxon>
        <taxon>Oligohymenophorea</taxon>
        <taxon>Hymenostomatida</taxon>
        <taxon>Tetrahymenina</taxon>
        <taxon>Tetrahymenidae</taxon>
        <taxon>Tetrahymena</taxon>
    </lineage>
</organism>
<accession>W7XCM8</accession>
<feature type="transmembrane region" description="Helical" evidence="1">
    <location>
        <begin position="131"/>
        <end position="149"/>
    </location>
</feature>
<feature type="transmembrane region" description="Helical" evidence="1">
    <location>
        <begin position="12"/>
        <end position="32"/>
    </location>
</feature>
<dbReference type="InParanoid" id="W7XCM8"/>